<dbReference type="RefSeq" id="WP_078686533.1">
    <property type="nucleotide sequence ID" value="NZ_FNWT01000001.1"/>
</dbReference>
<name>A0A1H6HYZ3_9ACTN</name>
<reference evidence="2 3" key="1">
    <citation type="submission" date="2016-10" db="EMBL/GenBank/DDBJ databases">
        <authorList>
            <person name="Varghese N."/>
            <person name="Submissions S."/>
        </authorList>
    </citation>
    <scope>NUCLEOTIDE SEQUENCE [LARGE SCALE GENOMIC DNA]</scope>
    <source>
        <strain evidence="2 3">WCP15</strain>
    </source>
</reference>
<accession>A0A1H6HYZ3</accession>
<dbReference type="Proteomes" id="UP000199135">
    <property type="component" value="Unassembled WGS sequence"/>
</dbReference>
<evidence type="ECO:0000259" key="1">
    <source>
        <dbReference type="Pfam" id="PF22481"/>
    </source>
</evidence>
<dbReference type="InterPro" id="IPR054254">
    <property type="entry name" value="DUF6985"/>
</dbReference>
<gene>
    <name evidence="2" type="ORF">SAMN05216447_101311</name>
</gene>
<comment type="caution">
    <text evidence="2">The sequence shown here is derived from an EMBL/GenBank/DDBJ whole genome shotgun (WGS) entry which is preliminary data.</text>
</comment>
<protein>
    <recommendedName>
        <fullName evidence="1">DUF6985 domain-containing protein</fullName>
    </recommendedName>
</protein>
<evidence type="ECO:0000313" key="2">
    <source>
        <dbReference type="EMBL" id="SEH39421.1"/>
    </source>
</evidence>
<proteinExistence type="predicted"/>
<dbReference type="Pfam" id="PF22481">
    <property type="entry name" value="DUF6985"/>
    <property type="match status" value="1"/>
</dbReference>
<sequence>MSSITREVWGRKLKLEVYPEGGKSQSDAQSLALERLCSAWDAVNKSASKLKEYCAKDGDGGDMENVFRYVTPRYLFLPKTQRKRTVALMCEYRFDPEHGIALVFENETLREIGLQDIIL</sequence>
<dbReference type="EMBL" id="FNWT01000001">
    <property type="protein sequence ID" value="SEH39421.1"/>
    <property type="molecule type" value="Genomic_DNA"/>
</dbReference>
<feature type="domain" description="DUF6985" evidence="1">
    <location>
        <begin position="62"/>
        <end position="118"/>
    </location>
</feature>
<organism evidence="2 3">
    <name type="scientific">Parafannyhessea umbonata</name>
    <dbReference type="NCBI Taxonomy" id="604330"/>
    <lineage>
        <taxon>Bacteria</taxon>
        <taxon>Bacillati</taxon>
        <taxon>Actinomycetota</taxon>
        <taxon>Coriobacteriia</taxon>
        <taxon>Coriobacteriales</taxon>
        <taxon>Atopobiaceae</taxon>
        <taxon>Parafannyhessea</taxon>
    </lineage>
</organism>
<evidence type="ECO:0000313" key="3">
    <source>
        <dbReference type="Proteomes" id="UP000199135"/>
    </source>
</evidence>
<keyword evidence="3" id="KW-1185">Reference proteome</keyword>